<accession>A0A4V2ERG1</accession>
<dbReference type="SUPFAM" id="SSF141571">
    <property type="entry name" value="Pentapeptide repeat-like"/>
    <property type="match status" value="1"/>
</dbReference>
<organism evidence="2 3">
    <name type="scientific">Herbihabitans rhizosphaerae</name>
    <dbReference type="NCBI Taxonomy" id="1872711"/>
    <lineage>
        <taxon>Bacteria</taxon>
        <taxon>Bacillati</taxon>
        <taxon>Actinomycetota</taxon>
        <taxon>Actinomycetes</taxon>
        <taxon>Pseudonocardiales</taxon>
        <taxon>Pseudonocardiaceae</taxon>
        <taxon>Herbihabitans</taxon>
    </lineage>
</organism>
<dbReference type="Pfam" id="PF00805">
    <property type="entry name" value="Pentapeptide"/>
    <property type="match status" value="1"/>
</dbReference>
<dbReference type="RefSeq" id="WP_130348336.1">
    <property type="nucleotide sequence ID" value="NZ_SGWQ01000015.1"/>
</dbReference>
<dbReference type="OrthoDB" id="4563217at2"/>
<reference evidence="2 3" key="1">
    <citation type="submission" date="2019-02" db="EMBL/GenBank/DDBJ databases">
        <title>Genomic Encyclopedia of Type Strains, Phase IV (KMG-IV): sequencing the most valuable type-strain genomes for metagenomic binning, comparative biology and taxonomic classification.</title>
        <authorList>
            <person name="Goeker M."/>
        </authorList>
    </citation>
    <scope>NUCLEOTIDE SEQUENCE [LARGE SCALE GENOMIC DNA]</scope>
    <source>
        <strain evidence="2 3">DSM 101727</strain>
    </source>
</reference>
<evidence type="ECO:0000313" key="2">
    <source>
        <dbReference type="EMBL" id="RZS31193.1"/>
    </source>
</evidence>
<keyword evidence="1" id="KW-1133">Transmembrane helix</keyword>
<dbReference type="AlphaFoldDB" id="A0A4V2ERG1"/>
<evidence type="ECO:0000313" key="3">
    <source>
        <dbReference type="Proteomes" id="UP000294257"/>
    </source>
</evidence>
<dbReference type="Gene3D" id="2.160.20.80">
    <property type="entry name" value="E3 ubiquitin-protein ligase SopA"/>
    <property type="match status" value="1"/>
</dbReference>
<name>A0A4V2ERG1_9PSEU</name>
<keyword evidence="1" id="KW-0472">Membrane</keyword>
<comment type="caution">
    <text evidence="2">The sequence shown here is derived from an EMBL/GenBank/DDBJ whole genome shotgun (WGS) entry which is preliminary data.</text>
</comment>
<feature type="transmembrane region" description="Helical" evidence="1">
    <location>
        <begin position="51"/>
        <end position="70"/>
    </location>
</feature>
<dbReference type="Proteomes" id="UP000294257">
    <property type="component" value="Unassembled WGS sequence"/>
</dbReference>
<dbReference type="PANTHER" id="PTHR14136">
    <property type="entry name" value="BTB_POZ DOMAIN-CONTAINING PROTEIN KCTD9"/>
    <property type="match status" value="1"/>
</dbReference>
<keyword evidence="3" id="KW-1185">Reference proteome</keyword>
<sequence>MRRWLIGCGLVIVTLVTVWFLFGPLTSWIAGTEVTRMDTKDRFAATSTIRTQIGSLFGGLAVAGGLFYTARRYFLDRDRQFTERFTAAVEHLGSENVTVRAGGVAALDRILRDSPADRNRVLDRIAGFLRQQTIRVSEPLPDDVMVAVAALRVPRKRIRGTAEEPLNLTAVRLPGADMRRTAMPTALLAKAELREADLSGANLAGAKLDGSTLINANLAGADLTAASLAGARLSGANLTDAVLADADLSEADLTKTIGLTTEQIASARVDDKTRIPAGLTEARAT</sequence>
<dbReference type="InterPro" id="IPR001646">
    <property type="entry name" value="5peptide_repeat"/>
</dbReference>
<evidence type="ECO:0000256" key="1">
    <source>
        <dbReference type="SAM" id="Phobius"/>
    </source>
</evidence>
<dbReference type="InterPro" id="IPR051082">
    <property type="entry name" value="Pentapeptide-BTB/POZ_domain"/>
</dbReference>
<dbReference type="PANTHER" id="PTHR14136:SF17">
    <property type="entry name" value="BTB_POZ DOMAIN-CONTAINING PROTEIN KCTD9"/>
    <property type="match status" value="1"/>
</dbReference>
<dbReference type="EMBL" id="SGWQ01000015">
    <property type="protein sequence ID" value="RZS31193.1"/>
    <property type="molecule type" value="Genomic_DNA"/>
</dbReference>
<protein>
    <submittedName>
        <fullName evidence="2">Pentapeptide repeat protein</fullName>
    </submittedName>
</protein>
<proteinExistence type="predicted"/>
<keyword evidence="1" id="KW-0812">Transmembrane</keyword>
<gene>
    <name evidence="2" type="ORF">EV193_11572</name>
</gene>